<protein>
    <recommendedName>
        <fullName evidence="3">Alpha/beta hydrolase</fullName>
    </recommendedName>
</protein>
<evidence type="ECO:0000313" key="2">
    <source>
        <dbReference type="Proteomes" id="UP000004208"/>
    </source>
</evidence>
<dbReference type="STRING" id="585529.HMPREF0291_11764"/>
<dbReference type="Proteomes" id="UP000004208">
    <property type="component" value="Unassembled WGS sequence"/>
</dbReference>
<evidence type="ECO:0008006" key="3">
    <source>
        <dbReference type="Google" id="ProtNLM"/>
    </source>
</evidence>
<dbReference type="EMBL" id="ACLJ02000003">
    <property type="protein sequence ID" value="EFK54107.1"/>
    <property type="molecule type" value="Genomic_DNA"/>
</dbReference>
<sequence>MLLKWHVCPAGCSKPTQRVKVQGSGHNWWYDPSAANDMWAVLSRVHK</sequence>
<comment type="caution">
    <text evidence="1">The sequence shown here is derived from an EMBL/GenBank/DDBJ whole genome shotgun (WGS) entry which is preliminary data.</text>
</comment>
<reference evidence="1" key="1">
    <citation type="submission" date="2010-06" db="EMBL/GenBank/DDBJ databases">
        <authorList>
            <person name="Muzny D."/>
            <person name="Qin X."/>
            <person name="Buhay C."/>
            <person name="Dugan-Rocha S."/>
            <person name="Ding Y."/>
            <person name="Chen G."/>
            <person name="Hawes A."/>
            <person name="Holder M."/>
            <person name="Jhangiani S."/>
            <person name="Johnson A."/>
            <person name="Khan Z."/>
            <person name="Li Z."/>
            <person name="Liu W."/>
            <person name="Liu X."/>
            <person name="Perez L."/>
            <person name="Shen H."/>
            <person name="Wang Q."/>
            <person name="Watt J."/>
            <person name="Xi L."/>
            <person name="Xin Y."/>
            <person name="Zhou J."/>
            <person name="Deng J."/>
            <person name="Jiang H."/>
            <person name="Liu Y."/>
            <person name="Qu J."/>
            <person name="Song X.-Z."/>
            <person name="Zhang L."/>
            <person name="Villasana D."/>
            <person name="Johnson A."/>
            <person name="Liu J."/>
            <person name="Liyanage D."/>
            <person name="Lorensuhewa L."/>
            <person name="Robinson T."/>
            <person name="Song A."/>
            <person name="Song B.-B."/>
            <person name="Dinh H."/>
            <person name="Thornton R."/>
            <person name="Coyle M."/>
            <person name="Francisco L."/>
            <person name="Jackson L."/>
            <person name="Javaid M."/>
            <person name="Korchina V."/>
            <person name="Kovar C."/>
            <person name="Mata R."/>
            <person name="Mathew T."/>
            <person name="Ngo R."/>
            <person name="Nguyen L."/>
            <person name="Nguyen N."/>
            <person name="Okwuonu G."/>
            <person name="Ongeri F."/>
            <person name="Pham C."/>
            <person name="Simmons D."/>
            <person name="Wilczek-Boney K."/>
            <person name="Hale W."/>
            <person name="Jakkamsetti A."/>
            <person name="Pham P."/>
            <person name="Ruth R."/>
            <person name="San Lucas F."/>
            <person name="Warren J."/>
            <person name="Zhang J."/>
            <person name="Zhao Z."/>
            <person name="Zhou C."/>
            <person name="Zhu D."/>
            <person name="Lee S."/>
            <person name="Bess C."/>
            <person name="Blankenburg K."/>
            <person name="Forbes L."/>
            <person name="Fu Q."/>
            <person name="Gubbala S."/>
            <person name="Hirani K."/>
            <person name="Jayaseelan J.C."/>
            <person name="Lara F."/>
            <person name="Munidasa M."/>
            <person name="Palculict T."/>
            <person name="Patil S."/>
            <person name="Pu L.-L."/>
            <person name="Saada N."/>
            <person name="Tang L."/>
            <person name="Weissenberger G."/>
            <person name="Zhu Y."/>
            <person name="Hemphill L."/>
            <person name="Shang Y."/>
            <person name="Youmans B."/>
            <person name="Ayvaz T."/>
            <person name="Ross M."/>
            <person name="Santibanez J."/>
            <person name="Aqrawi P."/>
            <person name="Gross S."/>
            <person name="Joshi V."/>
            <person name="Fowler G."/>
            <person name="Nazareth L."/>
            <person name="Reid J."/>
            <person name="Worley K."/>
            <person name="Petrosino J."/>
            <person name="Highlander S."/>
            <person name="Gibbs R."/>
        </authorList>
    </citation>
    <scope>NUCLEOTIDE SEQUENCE [LARGE SCALE GENOMIC DNA]</scope>
    <source>
        <strain evidence="1">ATCC 33030</strain>
    </source>
</reference>
<name>D7WD76_9CORY</name>
<accession>D7WD76</accession>
<evidence type="ECO:0000313" key="1">
    <source>
        <dbReference type="EMBL" id="EFK54107.1"/>
    </source>
</evidence>
<gene>
    <name evidence="1" type="ORF">HMPREF0291_11764</name>
</gene>
<proteinExistence type="predicted"/>
<dbReference type="HOGENOM" id="CLU_3166939_0_0_11"/>
<organism evidence="1 2">
    <name type="scientific">Corynebacterium genitalium ATCC 33030</name>
    <dbReference type="NCBI Taxonomy" id="585529"/>
    <lineage>
        <taxon>Bacteria</taxon>
        <taxon>Bacillati</taxon>
        <taxon>Actinomycetota</taxon>
        <taxon>Actinomycetes</taxon>
        <taxon>Mycobacteriales</taxon>
        <taxon>Corynebacteriaceae</taxon>
        <taxon>Corynebacterium</taxon>
    </lineage>
</organism>
<dbReference type="AlphaFoldDB" id="D7WD76"/>
<keyword evidence="2" id="KW-1185">Reference proteome</keyword>